<dbReference type="InParanoid" id="U5DL72"/>
<dbReference type="SUPFAM" id="SSF56281">
    <property type="entry name" value="Metallo-hydrolase/oxidoreductase"/>
    <property type="match status" value="1"/>
</dbReference>
<dbReference type="GO" id="GO:0016787">
    <property type="term" value="F:hydrolase activity"/>
    <property type="evidence" value="ECO:0007669"/>
    <property type="project" value="UniProtKB-KW"/>
</dbReference>
<dbReference type="PATRIC" id="fig|582515.4.peg.2393"/>
<dbReference type="OrthoDB" id="9802991at2"/>
<proteinExistence type="predicted"/>
<feature type="region of interest" description="Disordered" evidence="1">
    <location>
        <begin position="1"/>
        <end position="23"/>
    </location>
</feature>
<evidence type="ECO:0000256" key="1">
    <source>
        <dbReference type="SAM" id="MobiDB-lite"/>
    </source>
</evidence>
<evidence type="ECO:0000313" key="2">
    <source>
        <dbReference type="EMBL" id="ERN41324.1"/>
    </source>
</evidence>
<name>U5DL72_9CHRO</name>
<keyword evidence="3" id="KW-1185">Reference proteome</keyword>
<dbReference type="STRING" id="582515.KR51_00021270"/>
<dbReference type="RefSeq" id="WP_022607165.1">
    <property type="nucleotide sequence ID" value="NZ_ASSJ01000050.1"/>
</dbReference>
<sequence>MSVDARPNELLPRPPKPPRRLPEPAGIFAFAPNRETLGATAYLIVGNDSVGDGSRAVGDVLVDCPAWEATNREFLRDRPIRWLFLTHRGAAARVAQWQAELNCAVVVQEQEAYLLPEVETTPFQSEIALELPGLEPCLGLWTCGHTPGSACLYLARAGGVLFSGRHLLPDTRGQVVPLRAAKTFHWWRQLDAVQALRDRFTPETLRYLCPGANTGFLRGRGIVADAYMHLAALDLLALRQGKPGL</sequence>
<keyword evidence="2" id="KW-0378">Hydrolase</keyword>
<dbReference type="Gene3D" id="3.60.15.10">
    <property type="entry name" value="Ribonuclease Z/Hydroxyacylglutathione hydrolase-like"/>
    <property type="match status" value="1"/>
</dbReference>
<evidence type="ECO:0000313" key="3">
    <source>
        <dbReference type="Proteomes" id="UP000016960"/>
    </source>
</evidence>
<dbReference type="AlphaFoldDB" id="U5DL72"/>
<gene>
    <name evidence="2" type="ORF">KR51_00021270</name>
</gene>
<protein>
    <submittedName>
        <fullName evidence="2">Zn-dependent hydrolase, including glyoxylase</fullName>
    </submittedName>
</protein>
<dbReference type="InterPro" id="IPR036866">
    <property type="entry name" value="RibonucZ/Hydroxyglut_hydro"/>
</dbReference>
<dbReference type="EMBL" id="ASSJ01000050">
    <property type="protein sequence ID" value="ERN41324.1"/>
    <property type="molecule type" value="Genomic_DNA"/>
</dbReference>
<accession>U5DL72</accession>
<dbReference type="PANTHER" id="PTHR42773">
    <property type="entry name" value="METALLO-BETA-LACTAMASE-RELATED"/>
    <property type="match status" value="1"/>
</dbReference>
<organism evidence="2 3">
    <name type="scientific">Rubidibacter lacunae KORDI 51-2</name>
    <dbReference type="NCBI Taxonomy" id="582515"/>
    <lineage>
        <taxon>Bacteria</taxon>
        <taxon>Bacillati</taxon>
        <taxon>Cyanobacteriota</taxon>
        <taxon>Cyanophyceae</taxon>
        <taxon>Oscillatoriophycideae</taxon>
        <taxon>Chroococcales</taxon>
        <taxon>Aphanothecaceae</taxon>
        <taxon>Rubidibacter</taxon>
    </lineage>
</organism>
<comment type="caution">
    <text evidence="2">The sequence shown here is derived from an EMBL/GenBank/DDBJ whole genome shotgun (WGS) entry which is preliminary data.</text>
</comment>
<reference evidence="2 3" key="1">
    <citation type="submission" date="2013-05" db="EMBL/GenBank/DDBJ databases">
        <title>Draft genome sequence of Rubidibacter lacunae KORDI 51-2.</title>
        <authorList>
            <person name="Choi D.H."/>
            <person name="Noh J.H."/>
            <person name="Kwon K.-K."/>
            <person name="Lee J.-H."/>
            <person name="Ryu J.-Y."/>
        </authorList>
    </citation>
    <scope>NUCLEOTIDE SEQUENCE [LARGE SCALE GENOMIC DNA]</scope>
    <source>
        <strain evidence="2 3">KORDI 51-2</strain>
    </source>
</reference>
<dbReference type="eggNOG" id="COG0491">
    <property type="taxonomic scope" value="Bacteria"/>
</dbReference>
<dbReference type="PANTHER" id="PTHR42773:SF3">
    <property type="entry name" value="SLR0630 PROTEIN"/>
    <property type="match status" value="1"/>
</dbReference>
<dbReference type="Proteomes" id="UP000016960">
    <property type="component" value="Unassembled WGS sequence"/>
</dbReference>